<dbReference type="EMBL" id="VCAU01000204">
    <property type="protein sequence ID" value="KAF9882898.1"/>
    <property type="molecule type" value="Genomic_DNA"/>
</dbReference>
<feature type="domain" description="Heterokaryon incompatibility" evidence="1">
    <location>
        <begin position="217"/>
        <end position="382"/>
    </location>
</feature>
<evidence type="ECO:0000259" key="1">
    <source>
        <dbReference type="Pfam" id="PF06985"/>
    </source>
</evidence>
<reference evidence="2" key="1">
    <citation type="journal article" date="2019" name="Beilstein J. Org. Chem.">
        <title>Nanangenines: drimane sesquiterpenoids as the dominant metabolite cohort of a novel Australian fungus, Aspergillus nanangensis.</title>
        <authorList>
            <person name="Lacey H.J."/>
            <person name="Gilchrist C.L.M."/>
            <person name="Crombie A."/>
            <person name="Kalaitzis J.A."/>
            <person name="Vuong D."/>
            <person name="Rutledge P.J."/>
            <person name="Turner P."/>
            <person name="Pitt J.I."/>
            <person name="Lacey E."/>
            <person name="Chooi Y.H."/>
            <person name="Piggott A.M."/>
        </authorList>
    </citation>
    <scope>NUCLEOTIDE SEQUENCE</scope>
    <source>
        <strain evidence="2">MST-FP2251</strain>
    </source>
</reference>
<proteinExistence type="predicted"/>
<organism evidence="2 3">
    <name type="scientific">Aspergillus nanangensis</name>
    <dbReference type="NCBI Taxonomy" id="2582783"/>
    <lineage>
        <taxon>Eukaryota</taxon>
        <taxon>Fungi</taxon>
        <taxon>Dikarya</taxon>
        <taxon>Ascomycota</taxon>
        <taxon>Pezizomycotina</taxon>
        <taxon>Eurotiomycetes</taxon>
        <taxon>Eurotiomycetidae</taxon>
        <taxon>Eurotiales</taxon>
        <taxon>Aspergillaceae</taxon>
        <taxon>Aspergillus</taxon>
        <taxon>Aspergillus subgen. Circumdati</taxon>
    </lineage>
</organism>
<protein>
    <recommendedName>
        <fullName evidence="1">Heterokaryon incompatibility domain-containing protein</fullName>
    </recommendedName>
</protein>
<dbReference type="InterPro" id="IPR010730">
    <property type="entry name" value="HET"/>
</dbReference>
<dbReference type="Proteomes" id="UP001194746">
    <property type="component" value="Unassembled WGS sequence"/>
</dbReference>
<keyword evidence="3" id="KW-1185">Reference proteome</keyword>
<dbReference type="PANTHER" id="PTHR33112">
    <property type="entry name" value="DOMAIN PROTEIN, PUTATIVE-RELATED"/>
    <property type="match status" value="1"/>
</dbReference>
<evidence type="ECO:0000313" key="2">
    <source>
        <dbReference type="EMBL" id="KAF9882898.1"/>
    </source>
</evidence>
<name>A0AAD4GP21_ASPNN</name>
<evidence type="ECO:0000313" key="3">
    <source>
        <dbReference type="Proteomes" id="UP001194746"/>
    </source>
</evidence>
<sequence length="680" mass="76116">MICSTCRGVDLEHMKRTPKGYMNFPYDARMNPKLPGGGLFILKHPRTPSWSYHSRYTDIGDRANAGCVLCKLMYKSCRQFRNNLSSDDKYRYQYKRDLDDFKVYVAYSDKYYTGYSYWTNSDEDNVAFLIGEIGMVTSDEDPLGTTLLGRPISSDPKTTLSRFHALVDSCNNDHDDEPDLTNALAGTTPLPKRVLDLRGGKNRLKLWQPPTGTKAKYVTLSYRWPEQRITTYRWNALNATTSSNVGPRSSPGAMSWAQLNETYQDIVDVALELAIDYVWIDALCIIQNSPADKNAQLAQMGTIYRNSYLNICASDGLRPFAARDGSSRPGVLEYTTSFPKTMSSGTGSIQAFEVPYPDAMAGNQVQGFPQDVVSQRGWTFQERVLSPRTLYFSRTQVYLECGQYCTGEDGFFRPGGFLKIRPSNPSTPSFEYWWSLVAMYSTRDLGFASDKLVAIGGLAAVFMSTLLHPPTTYAAGLWAGPHFLGDLLWSASGAPEEKLDWESVTNRAPSWSWAAVDGLVSPPVHEYRFCHQIAQLVEGPVVQPKSGGNNYTEIDWGYVKIYGPRIKAFVAQKMPAVRLGDGADALGDRYRLVTKHGTVLSRGAFLDYTFFADDLSGWSLSLLIIGKVRVDGEVLYLALVLIPRGSDYRRIGTVEISRNDLGPVALDDHPEVAYYQYQIF</sequence>
<dbReference type="Pfam" id="PF06985">
    <property type="entry name" value="HET"/>
    <property type="match status" value="1"/>
</dbReference>
<dbReference type="AlphaFoldDB" id="A0AAD4GP21"/>
<dbReference type="PANTHER" id="PTHR33112:SF9">
    <property type="entry name" value="HETEROKARYON INCOMPATIBILITY DOMAIN-CONTAINING PROTEIN"/>
    <property type="match status" value="1"/>
</dbReference>
<gene>
    <name evidence="2" type="ORF">FE257_004912</name>
</gene>
<accession>A0AAD4GP21</accession>
<comment type="caution">
    <text evidence="2">The sequence shown here is derived from an EMBL/GenBank/DDBJ whole genome shotgun (WGS) entry which is preliminary data.</text>
</comment>
<reference evidence="2" key="2">
    <citation type="submission" date="2020-02" db="EMBL/GenBank/DDBJ databases">
        <authorList>
            <person name="Gilchrist C.L.M."/>
            <person name="Chooi Y.-H."/>
        </authorList>
    </citation>
    <scope>NUCLEOTIDE SEQUENCE</scope>
    <source>
        <strain evidence="2">MST-FP2251</strain>
    </source>
</reference>